<evidence type="ECO:0000259" key="5">
    <source>
        <dbReference type="PROSITE" id="PS51935"/>
    </source>
</evidence>
<gene>
    <name evidence="6" type="ORF">DNL40_12285</name>
</gene>
<dbReference type="PANTHER" id="PTHR47359">
    <property type="entry name" value="PEPTIDOGLYCAN DL-ENDOPEPTIDASE CWLO"/>
    <property type="match status" value="1"/>
</dbReference>
<evidence type="ECO:0000256" key="2">
    <source>
        <dbReference type="ARBA" id="ARBA00022670"/>
    </source>
</evidence>
<dbReference type="AlphaFoldDB" id="A0A2W5WVX1"/>
<organism evidence="6 7">
    <name type="scientific">Xylanimonas oleitrophica</name>
    <dbReference type="NCBI Taxonomy" id="2607479"/>
    <lineage>
        <taxon>Bacteria</taxon>
        <taxon>Bacillati</taxon>
        <taxon>Actinomycetota</taxon>
        <taxon>Actinomycetes</taxon>
        <taxon>Micrococcales</taxon>
        <taxon>Promicromonosporaceae</taxon>
        <taxon>Xylanimonas</taxon>
    </lineage>
</organism>
<name>A0A2W5WVX1_9MICO</name>
<evidence type="ECO:0000256" key="1">
    <source>
        <dbReference type="ARBA" id="ARBA00007074"/>
    </source>
</evidence>
<dbReference type="EMBL" id="QKWH01000010">
    <property type="protein sequence ID" value="PZR52436.1"/>
    <property type="molecule type" value="Genomic_DNA"/>
</dbReference>
<dbReference type="GO" id="GO:0006508">
    <property type="term" value="P:proteolysis"/>
    <property type="evidence" value="ECO:0007669"/>
    <property type="project" value="UniProtKB-KW"/>
</dbReference>
<dbReference type="SUPFAM" id="SSF54001">
    <property type="entry name" value="Cysteine proteinases"/>
    <property type="match status" value="1"/>
</dbReference>
<dbReference type="InterPro" id="IPR051794">
    <property type="entry name" value="PG_Endopeptidase_C40"/>
</dbReference>
<evidence type="ECO:0000313" key="7">
    <source>
        <dbReference type="Proteomes" id="UP000248783"/>
    </source>
</evidence>
<keyword evidence="4" id="KW-0788">Thiol protease</keyword>
<evidence type="ECO:0000256" key="3">
    <source>
        <dbReference type="ARBA" id="ARBA00022801"/>
    </source>
</evidence>
<comment type="similarity">
    <text evidence="1">Belongs to the peptidase C40 family.</text>
</comment>
<reference evidence="6 7" key="1">
    <citation type="submission" date="2018-06" db="EMBL/GenBank/DDBJ databases">
        <title>Whole genome sequencing of a novel hydrocarbon degrading bacterial strain, PW21 isolated from oil contaminated produced water sample.</title>
        <authorList>
            <person name="Nagkirti P."/>
            <person name="Shaikh A."/>
            <person name="Gowdaman V."/>
            <person name="Engineer A.E."/>
            <person name="Dagar S."/>
            <person name="Dhakephalkar P.K."/>
        </authorList>
    </citation>
    <scope>NUCLEOTIDE SEQUENCE [LARGE SCALE GENOMIC DNA]</scope>
    <source>
        <strain evidence="6 7">PW21</strain>
    </source>
</reference>
<proteinExistence type="inferred from homology"/>
<dbReference type="InterPro" id="IPR038765">
    <property type="entry name" value="Papain-like_cys_pep_sf"/>
</dbReference>
<evidence type="ECO:0000256" key="4">
    <source>
        <dbReference type="ARBA" id="ARBA00022807"/>
    </source>
</evidence>
<dbReference type="Gene3D" id="3.90.1720.10">
    <property type="entry name" value="endopeptidase domain like (from Nostoc punctiforme)"/>
    <property type="match status" value="1"/>
</dbReference>
<dbReference type="Proteomes" id="UP000248783">
    <property type="component" value="Unassembled WGS sequence"/>
</dbReference>
<dbReference type="Pfam" id="PF00877">
    <property type="entry name" value="NLPC_P60"/>
    <property type="match status" value="1"/>
</dbReference>
<keyword evidence="3 6" id="KW-0378">Hydrolase</keyword>
<dbReference type="PROSITE" id="PS51935">
    <property type="entry name" value="NLPC_P60"/>
    <property type="match status" value="1"/>
</dbReference>
<dbReference type="InterPro" id="IPR000064">
    <property type="entry name" value="NLP_P60_dom"/>
</dbReference>
<comment type="caution">
    <text evidence="6">The sequence shown here is derived from an EMBL/GenBank/DDBJ whole genome shotgun (WGS) entry which is preliminary data.</text>
</comment>
<keyword evidence="7" id="KW-1185">Reference proteome</keyword>
<dbReference type="PANTHER" id="PTHR47359:SF3">
    <property type="entry name" value="NLP_P60 DOMAIN-CONTAINING PROTEIN-RELATED"/>
    <property type="match status" value="1"/>
</dbReference>
<accession>A0A2W5WVX1</accession>
<dbReference type="GO" id="GO:0008234">
    <property type="term" value="F:cysteine-type peptidase activity"/>
    <property type="evidence" value="ECO:0007669"/>
    <property type="project" value="UniProtKB-KW"/>
</dbReference>
<feature type="domain" description="NlpC/P60" evidence="5">
    <location>
        <begin position="151"/>
        <end position="262"/>
    </location>
</feature>
<protein>
    <submittedName>
        <fullName evidence="6">Glycoside hydrolase</fullName>
    </submittedName>
</protein>
<evidence type="ECO:0000313" key="6">
    <source>
        <dbReference type="EMBL" id="PZR52436.1"/>
    </source>
</evidence>
<keyword evidence="2" id="KW-0645">Protease</keyword>
<sequence length="262" mass="26679">MTLSMHAAGRHRAARRPVTPLTPITREAAAQVGAIARKGAVAVAGSGVLLSIVAAPADAAVRTADAKALSTSTVDQLSKVARDALQAAPVVAVAPEAKVSVESVTAEGVVPVEVTPAPKPKPQAAPRHLAPEPAAIDEDEDDAPAPASAPSASGSAIVAIAMRYLGVPYQWGGSTPAGFDCSGFTSYVFAQAGITLPRSSSAQRYAGTVVSRAEAQPGDLIWSPGHIGIYAGDGMQVEAPSPGKSVTYRSIWQDDPTFIRVG</sequence>